<evidence type="ECO:0000259" key="2">
    <source>
        <dbReference type="Pfam" id="PF01693"/>
    </source>
</evidence>
<evidence type="ECO:0000256" key="1">
    <source>
        <dbReference type="SAM" id="MobiDB-lite"/>
    </source>
</evidence>
<accession>A0ABR3EWJ5</accession>
<feature type="region of interest" description="Disordered" evidence="1">
    <location>
        <begin position="1"/>
        <end position="126"/>
    </location>
</feature>
<feature type="domain" description="Ribonuclease H1 N-terminal" evidence="2">
    <location>
        <begin position="134"/>
        <end position="175"/>
    </location>
</feature>
<organism evidence="3 4">
    <name type="scientific">Marasmius crinis-equi</name>
    <dbReference type="NCBI Taxonomy" id="585013"/>
    <lineage>
        <taxon>Eukaryota</taxon>
        <taxon>Fungi</taxon>
        <taxon>Dikarya</taxon>
        <taxon>Basidiomycota</taxon>
        <taxon>Agaricomycotina</taxon>
        <taxon>Agaricomycetes</taxon>
        <taxon>Agaricomycetidae</taxon>
        <taxon>Agaricales</taxon>
        <taxon>Marasmiineae</taxon>
        <taxon>Marasmiaceae</taxon>
        <taxon>Marasmius</taxon>
    </lineage>
</organism>
<sequence length="192" mass="20207">MSTSRASSTPSRTVRTVTSTTTAVSPNGVIRVRTKTTTTSLFKVGPRYPTPVAISSDESGDEYGDSNVQVLSSPPPSPPASPPATLRRSPSSSLVSSISSLSLTPSAQTSRPAPPPPNGIPPPAVFRDLPQSRKYYVVTTGTQVGIFTSWNQTSEYVDRVSGACHSKSNSLAEALAEYEQAYKQGTVKCLSG</sequence>
<dbReference type="Gene3D" id="3.40.970.10">
    <property type="entry name" value="Ribonuclease H1, N-terminal domain"/>
    <property type="match status" value="1"/>
</dbReference>
<comment type="caution">
    <text evidence="3">The sequence shown here is derived from an EMBL/GenBank/DDBJ whole genome shotgun (WGS) entry which is preliminary data.</text>
</comment>
<feature type="compositionally biased region" description="Pro residues" evidence="1">
    <location>
        <begin position="112"/>
        <end position="124"/>
    </location>
</feature>
<dbReference type="EMBL" id="JBAHYK010001622">
    <property type="protein sequence ID" value="KAL0567298.1"/>
    <property type="molecule type" value="Genomic_DNA"/>
</dbReference>
<gene>
    <name evidence="3" type="ORF">V5O48_014691</name>
</gene>
<reference evidence="3 4" key="1">
    <citation type="submission" date="2024-02" db="EMBL/GenBank/DDBJ databases">
        <title>A draft genome for the cacao thread blight pathogen Marasmius crinis-equi.</title>
        <authorList>
            <person name="Cohen S.P."/>
            <person name="Baruah I.K."/>
            <person name="Amoako-Attah I."/>
            <person name="Bukari Y."/>
            <person name="Meinhardt L.W."/>
            <person name="Bailey B.A."/>
        </authorList>
    </citation>
    <scope>NUCLEOTIDE SEQUENCE [LARGE SCALE GENOMIC DNA]</scope>
    <source>
        <strain evidence="3 4">GH-76</strain>
    </source>
</reference>
<evidence type="ECO:0000313" key="3">
    <source>
        <dbReference type="EMBL" id="KAL0567298.1"/>
    </source>
</evidence>
<dbReference type="InterPro" id="IPR009027">
    <property type="entry name" value="Ribosomal_bL9/RNase_H1_N"/>
</dbReference>
<name>A0ABR3EWJ5_9AGAR</name>
<dbReference type="InterPro" id="IPR011320">
    <property type="entry name" value="RNase_H1_N"/>
</dbReference>
<keyword evidence="4" id="KW-1185">Reference proteome</keyword>
<evidence type="ECO:0000313" key="4">
    <source>
        <dbReference type="Proteomes" id="UP001465976"/>
    </source>
</evidence>
<dbReference type="SUPFAM" id="SSF55658">
    <property type="entry name" value="L9 N-domain-like"/>
    <property type="match status" value="1"/>
</dbReference>
<protein>
    <recommendedName>
        <fullName evidence="2">Ribonuclease H1 N-terminal domain-containing protein</fullName>
    </recommendedName>
</protein>
<proteinExistence type="predicted"/>
<feature type="compositionally biased region" description="Low complexity" evidence="1">
    <location>
        <begin position="83"/>
        <end position="106"/>
    </location>
</feature>
<dbReference type="InterPro" id="IPR037056">
    <property type="entry name" value="RNase_H1_N_sf"/>
</dbReference>
<feature type="compositionally biased region" description="Pro residues" evidence="1">
    <location>
        <begin position="73"/>
        <end position="82"/>
    </location>
</feature>
<feature type="compositionally biased region" description="Low complexity" evidence="1">
    <location>
        <begin position="1"/>
        <end position="26"/>
    </location>
</feature>
<dbReference type="Proteomes" id="UP001465976">
    <property type="component" value="Unassembled WGS sequence"/>
</dbReference>
<dbReference type="Pfam" id="PF01693">
    <property type="entry name" value="Cauli_VI"/>
    <property type="match status" value="1"/>
</dbReference>